<reference evidence="1 2" key="1">
    <citation type="submission" date="2020-02" db="EMBL/GenBank/DDBJ databases">
        <title>Genome analysis of Thermosulfuriphilus ammonigenes ST65T, an anaerobic thermophilic chemolithoautotrophic bacterium isolated from a deep-sea hydrothermal vent.</title>
        <authorList>
            <person name="Slobodkina G."/>
            <person name="Allioux M."/>
            <person name="Merkel A."/>
            <person name="Alain K."/>
            <person name="Jebbar M."/>
            <person name="Slobodkin A."/>
        </authorList>
    </citation>
    <scope>NUCLEOTIDE SEQUENCE [LARGE SCALE GENOMIC DNA]</scope>
    <source>
        <strain evidence="1 2">ST65</strain>
    </source>
</reference>
<dbReference type="InterPro" id="IPR002716">
    <property type="entry name" value="PIN_dom"/>
</dbReference>
<evidence type="ECO:0000313" key="1">
    <source>
        <dbReference type="EMBL" id="QIJ71179.1"/>
    </source>
</evidence>
<keyword evidence="2" id="KW-1185">Reference proteome</keyword>
<dbReference type="Pfam" id="PF11848">
    <property type="entry name" value="DUF3368"/>
    <property type="match status" value="1"/>
</dbReference>
<dbReference type="InterPro" id="IPR029060">
    <property type="entry name" value="PIN-like_dom_sf"/>
</dbReference>
<dbReference type="SMART" id="SM00670">
    <property type="entry name" value="PINc"/>
    <property type="match status" value="1"/>
</dbReference>
<dbReference type="EMBL" id="CP048877">
    <property type="protein sequence ID" value="QIJ71179.1"/>
    <property type="molecule type" value="Genomic_DNA"/>
</dbReference>
<dbReference type="AlphaFoldDB" id="A0A6G7PU20"/>
<name>A0A6G7PU20_9BACT</name>
<evidence type="ECO:0000313" key="2">
    <source>
        <dbReference type="Proteomes" id="UP000502179"/>
    </source>
</evidence>
<proteinExistence type="predicted"/>
<sequence>MILVLDASVLIDLCHSGLTALLSNLGKIVITDLVLFEIDEPLLPEFEAEVFEFVDVTEILALRAEHRSLSLADASAFLCAKELTVQKEVILLTGDSKLRKLCKACNIPYHGILWVLDQFLKRGLISPKVACQALKKILAKDSWLPKEEVNKRLKAWC</sequence>
<dbReference type="KEGG" id="tav:G4V39_02315"/>
<gene>
    <name evidence="1" type="ORF">G4V39_02315</name>
</gene>
<dbReference type="SUPFAM" id="SSF88723">
    <property type="entry name" value="PIN domain-like"/>
    <property type="match status" value="1"/>
</dbReference>
<organism evidence="1 2">
    <name type="scientific">Thermosulfuriphilus ammonigenes</name>
    <dbReference type="NCBI Taxonomy" id="1936021"/>
    <lineage>
        <taxon>Bacteria</taxon>
        <taxon>Pseudomonadati</taxon>
        <taxon>Thermodesulfobacteriota</taxon>
        <taxon>Thermodesulfobacteria</taxon>
        <taxon>Thermodesulfobacteriales</taxon>
        <taxon>Thermodesulfobacteriaceae</taxon>
        <taxon>Thermosulfuriphilus</taxon>
    </lineage>
</organism>
<dbReference type="RefSeq" id="WP_166031400.1">
    <property type="nucleotide sequence ID" value="NZ_CP048877.1"/>
</dbReference>
<protein>
    <submittedName>
        <fullName evidence="1">PIN domain-containing protein</fullName>
    </submittedName>
</protein>
<dbReference type="Proteomes" id="UP000502179">
    <property type="component" value="Chromosome"/>
</dbReference>
<dbReference type="InterPro" id="IPR021799">
    <property type="entry name" value="PIN-like_prokaryotic"/>
</dbReference>
<accession>A0A6G7PU20</accession>